<organism evidence="1 2">
    <name type="scientific">Dreissena polymorpha</name>
    <name type="common">Zebra mussel</name>
    <name type="synonym">Mytilus polymorpha</name>
    <dbReference type="NCBI Taxonomy" id="45954"/>
    <lineage>
        <taxon>Eukaryota</taxon>
        <taxon>Metazoa</taxon>
        <taxon>Spiralia</taxon>
        <taxon>Lophotrochozoa</taxon>
        <taxon>Mollusca</taxon>
        <taxon>Bivalvia</taxon>
        <taxon>Autobranchia</taxon>
        <taxon>Heteroconchia</taxon>
        <taxon>Euheterodonta</taxon>
        <taxon>Imparidentia</taxon>
        <taxon>Neoheterodontei</taxon>
        <taxon>Myida</taxon>
        <taxon>Dreissenoidea</taxon>
        <taxon>Dreissenidae</taxon>
        <taxon>Dreissena</taxon>
    </lineage>
</organism>
<gene>
    <name evidence="1" type="ORF">DPMN_041451</name>
</gene>
<dbReference type="AlphaFoldDB" id="A0A9D4CZC6"/>
<sequence>MVLGGTRLYSLDGERGTRLGVPIQERVNRLPVVWMVKRVARLGVPTQRRE</sequence>
<dbReference type="EMBL" id="JAIWYP010000011">
    <property type="protein sequence ID" value="KAH3734991.1"/>
    <property type="molecule type" value="Genomic_DNA"/>
</dbReference>
<dbReference type="Proteomes" id="UP000828390">
    <property type="component" value="Unassembled WGS sequence"/>
</dbReference>
<reference evidence="1" key="1">
    <citation type="journal article" date="2019" name="bioRxiv">
        <title>The Genome of the Zebra Mussel, Dreissena polymorpha: A Resource for Invasive Species Research.</title>
        <authorList>
            <person name="McCartney M.A."/>
            <person name="Auch B."/>
            <person name="Kono T."/>
            <person name="Mallez S."/>
            <person name="Zhang Y."/>
            <person name="Obille A."/>
            <person name="Becker A."/>
            <person name="Abrahante J.E."/>
            <person name="Garbe J."/>
            <person name="Badalamenti J.P."/>
            <person name="Herman A."/>
            <person name="Mangelson H."/>
            <person name="Liachko I."/>
            <person name="Sullivan S."/>
            <person name="Sone E.D."/>
            <person name="Koren S."/>
            <person name="Silverstein K.A.T."/>
            <person name="Beckman K.B."/>
            <person name="Gohl D.M."/>
        </authorList>
    </citation>
    <scope>NUCLEOTIDE SEQUENCE</scope>
    <source>
        <strain evidence="1">Duluth1</strain>
        <tissue evidence="1">Whole animal</tissue>
    </source>
</reference>
<reference evidence="1" key="2">
    <citation type="submission" date="2020-11" db="EMBL/GenBank/DDBJ databases">
        <authorList>
            <person name="McCartney M.A."/>
            <person name="Auch B."/>
            <person name="Kono T."/>
            <person name="Mallez S."/>
            <person name="Becker A."/>
            <person name="Gohl D.M."/>
            <person name="Silverstein K.A.T."/>
            <person name="Koren S."/>
            <person name="Bechman K.B."/>
            <person name="Herman A."/>
            <person name="Abrahante J.E."/>
            <person name="Garbe J."/>
        </authorList>
    </citation>
    <scope>NUCLEOTIDE SEQUENCE</scope>
    <source>
        <strain evidence="1">Duluth1</strain>
        <tissue evidence="1">Whole animal</tissue>
    </source>
</reference>
<evidence type="ECO:0000313" key="2">
    <source>
        <dbReference type="Proteomes" id="UP000828390"/>
    </source>
</evidence>
<protein>
    <submittedName>
        <fullName evidence="1">Uncharacterized protein</fullName>
    </submittedName>
</protein>
<comment type="caution">
    <text evidence="1">The sequence shown here is derived from an EMBL/GenBank/DDBJ whole genome shotgun (WGS) entry which is preliminary data.</text>
</comment>
<evidence type="ECO:0000313" key="1">
    <source>
        <dbReference type="EMBL" id="KAH3734991.1"/>
    </source>
</evidence>
<name>A0A9D4CZC6_DREPO</name>
<keyword evidence="2" id="KW-1185">Reference proteome</keyword>
<accession>A0A9D4CZC6</accession>
<proteinExistence type="predicted"/>